<keyword evidence="8" id="KW-1185">Reference proteome</keyword>
<feature type="transmembrane region" description="Helical" evidence="6">
    <location>
        <begin position="103"/>
        <end position="124"/>
    </location>
</feature>
<evidence type="ECO:0000313" key="8">
    <source>
        <dbReference type="Proteomes" id="UP000593892"/>
    </source>
</evidence>
<sequence length="188" mass="19364">MDAFFKGIVLGFSIAAPVGPIGLLVLRRSLAGGMRAGFICGLGAAAADLCYGALAVFGVTLLASWQRPAALIGGLMLCWLAWQTLRSEPGAQAAQGSGFWSTFLLTVSNPMTILAFAAMVAGLGAAAPGWFIGGVFAGSMLWWAILSTAASLLRQRVTPVAFLWINRVAACVLFGFGVRALSGPLLGA</sequence>
<dbReference type="KEGG" id="pfer:IRI77_30145"/>
<feature type="transmembrane region" description="Helical" evidence="6">
    <location>
        <begin position="65"/>
        <end position="82"/>
    </location>
</feature>
<dbReference type="Pfam" id="PF01810">
    <property type="entry name" value="LysE"/>
    <property type="match status" value="1"/>
</dbReference>
<evidence type="ECO:0000313" key="7">
    <source>
        <dbReference type="EMBL" id="QOY86996.1"/>
    </source>
</evidence>
<feature type="transmembrane region" description="Helical" evidence="6">
    <location>
        <begin position="38"/>
        <end position="59"/>
    </location>
</feature>
<protein>
    <submittedName>
        <fullName evidence="7">LysE family transporter</fullName>
    </submittedName>
</protein>
<dbReference type="AlphaFoldDB" id="A0A7S7NNQ4"/>
<feature type="transmembrane region" description="Helical" evidence="6">
    <location>
        <begin position="160"/>
        <end position="181"/>
    </location>
</feature>
<evidence type="ECO:0000256" key="4">
    <source>
        <dbReference type="ARBA" id="ARBA00022989"/>
    </source>
</evidence>
<gene>
    <name evidence="7" type="ORF">IRI77_30145</name>
</gene>
<feature type="transmembrane region" description="Helical" evidence="6">
    <location>
        <begin position="6"/>
        <end position="26"/>
    </location>
</feature>
<reference evidence="7 8" key="1">
    <citation type="submission" date="2020-10" db="EMBL/GenBank/DDBJ databases">
        <title>Complete genome sequence of Paludibaculum fermentans P105T, a facultatively anaerobic acidobacterium capable of dissimilatory Fe(III) reduction.</title>
        <authorList>
            <person name="Dedysh S.N."/>
            <person name="Beletsky A.V."/>
            <person name="Kulichevskaya I.S."/>
            <person name="Mardanov A.V."/>
            <person name="Ravin N.V."/>
        </authorList>
    </citation>
    <scope>NUCLEOTIDE SEQUENCE [LARGE SCALE GENOMIC DNA]</scope>
    <source>
        <strain evidence="7 8">P105</strain>
    </source>
</reference>
<keyword evidence="4 6" id="KW-1133">Transmembrane helix</keyword>
<feature type="transmembrane region" description="Helical" evidence="6">
    <location>
        <begin position="130"/>
        <end position="153"/>
    </location>
</feature>
<dbReference type="GO" id="GO:0015171">
    <property type="term" value="F:amino acid transmembrane transporter activity"/>
    <property type="evidence" value="ECO:0007669"/>
    <property type="project" value="TreeGrafter"/>
</dbReference>
<keyword evidence="2" id="KW-1003">Cell membrane</keyword>
<dbReference type="EMBL" id="CP063849">
    <property type="protein sequence ID" value="QOY86996.1"/>
    <property type="molecule type" value="Genomic_DNA"/>
</dbReference>
<dbReference type="GO" id="GO:0005886">
    <property type="term" value="C:plasma membrane"/>
    <property type="evidence" value="ECO:0007669"/>
    <property type="project" value="UniProtKB-SubCell"/>
</dbReference>
<accession>A0A7S7NNQ4</accession>
<evidence type="ECO:0000256" key="3">
    <source>
        <dbReference type="ARBA" id="ARBA00022692"/>
    </source>
</evidence>
<dbReference type="RefSeq" id="WP_194448665.1">
    <property type="nucleotide sequence ID" value="NZ_CP063849.1"/>
</dbReference>
<comment type="subcellular location">
    <subcellularLocation>
        <location evidence="1">Cell membrane</location>
        <topology evidence="1">Multi-pass membrane protein</topology>
    </subcellularLocation>
</comment>
<organism evidence="7 8">
    <name type="scientific">Paludibaculum fermentans</name>
    <dbReference type="NCBI Taxonomy" id="1473598"/>
    <lineage>
        <taxon>Bacteria</taxon>
        <taxon>Pseudomonadati</taxon>
        <taxon>Acidobacteriota</taxon>
        <taxon>Terriglobia</taxon>
        <taxon>Bryobacterales</taxon>
        <taxon>Bryobacteraceae</taxon>
        <taxon>Paludibaculum</taxon>
    </lineage>
</organism>
<keyword evidence="3 6" id="KW-0812">Transmembrane</keyword>
<evidence type="ECO:0000256" key="5">
    <source>
        <dbReference type="ARBA" id="ARBA00023136"/>
    </source>
</evidence>
<dbReference type="PANTHER" id="PTHR30086:SF20">
    <property type="entry name" value="ARGININE EXPORTER PROTEIN ARGO-RELATED"/>
    <property type="match status" value="1"/>
</dbReference>
<dbReference type="PANTHER" id="PTHR30086">
    <property type="entry name" value="ARGININE EXPORTER PROTEIN ARGO"/>
    <property type="match status" value="1"/>
</dbReference>
<keyword evidence="5 6" id="KW-0472">Membrane</keyword>
<dbReference type="InterPro" id="IPR001123">
    <property type="entry name" value="LeuE-type"/>
</dbReference>
<evidence type="ECO:0000256" key="1">
    <source>
        <dbReference type="ARBA" id="ARBA00004651"/>
    </source>
</evidence>
<evidence type="ECO:0000256" key="6">
    <source>
        <dbReference type="SAM" id="Phobius"/>
    </source>
</evidence>
<proteinExistence type="predicted"/>
<name>A0A7S7NNQ4_PALFE</name>
<evidence type="ECO:0000256" key="2">
    <source>
        <dbReference type="ARBA" id="ARBA00022475"/>
    </source>
</evidence>
<dbReference type="Proteomes" id="UP000593892">
    <property type="component" value="Chromosome"/>
</dbReference>